<accession>A0A481YPW2</accession>
<organism evidence="1">
    <name type="scientific">Iridovirus LCIVAC01</name>
    <dbReference type="NCBI Taxonomy" id="2506607"/>
    <lineage>
        <taxon>Viruses</taxon>
        <taxon>Varidnaviria</taxon>
        <taxon>Bamfordvirae</taxon>
        <taxon>Nucleocytoviricota</taxon>
        <taxon>Megaviricetes</taxon>
        <taxon>Pimascovirales</taxon>
        <taxon>Pimascovirales incertae sedis</taxon>
        <taxon>Iridoviridae</taxon>
    </lineage>
</organism>
<evidence type="ECO:0000313" key="1">
    <source>
        <dbReference type="EMBL" id="QBK85313.1"/>
    </source>
</evidence>
<name>A0A481YPW2_9VIRU</name>
<proteinExistence type="predicted"/>
<gene>
    <name evidence="1" type="ORF">LCIVAC01_01220</name>
</gene>
<protein>
    <submittedName>
        <fullName evidence="1">Uncharacterized protein</fullName>
    </submittedName>
</protein>
<reference evidence="1" key="1">
    <citation type="journal article" date="2019" name="MBio">
        <title>Virus Genomes from Deep Sea Sediments Expand the Ocean Megavirome and Support Independent Origins of Viral Gigantism.</title>
        <authorList>
            <person name="Backstrom D."/>
            <person name="Yutin N."/>
            <person name="Jorgensen S.L."/>
            <person name="Dharamshi J."/>
            <person name="Homa F."/>
            <person name="Zaremba-Niedwiedzka K."/>
            <person name="Spang A."/>
            <person name="Wolf Y.I."/>
            <person name="Koonin E.V."/>
            <person name="Ettema T.J."/>
        </authorList>
    </citation>
    <scope>NUCLEOTIDE SEQUENCE</scope>
</reference>
<dbReference type="EMBL" id="MK500315">
    <property type="protein sequence ID" value="QBK85313.1"/>
    <property type="molecule type" value="Genomic_DNA"/>
</dbReference>
<sequence length="151" mass="17500">MDYTKYQDPENSSELIEQLRKLPAGEELINSINSVYPSWIVQIIDNYSRDYPHLIKNWDTICKLTYSQPEKILLVDTLWYDAIAVNRKCKYELLKTACDILTKKGYCVRRQGEFVACEKCGKALVSFGLFVVMKEKNLPVPETWAETCSEC</sequence>